<evidence type="ECO:0000313" key="2">
    <source>
        <dbReference type="EMBL" id="MCQ8130795.1"/>
    </source>
</evidence>
<dbReference type="InterPro" id="IPR051396">
    <property type="entry name" value="Bact_Antivir_Def_Nuclease"/>
</dbReference>
<dbReference type="SUPFAM" id="SSF52540">
    <property type="entry name" value="P-loop containing nucleoside triphosphate hydrolases"/>
    <property type="match status" value="1"/>
</dbReference>
<name>A0ABT1UAF4_9GAMM</name>
<dbReference type="Pfam" id="PF13175">
    <property type="entry name" value="AAA_15"/>
    <property type="match status" value="1"/>
</dbReference>
<dbReference type="InterPro" id="IPR041685">
    <property type="entry name" value="AAA_GajA/Old/RecF-like"/>
</dbReference>
<gene>
    <name evidence="2" type="ORF">NP596_20240</name>
</gene>
<accession>A0ABT1UAF4</accession>
<feature type="domain" description="Endonuclease GajA/Old nuclease/RecF-like AAA" evidence="1">
    <location>
        <begin position="10"/>
        <end position="438"/>
    </location>
</feature>
<reference evidence="2 3" key="1">
    <citation type="submission" date="2022-07" db="EMBL/GenBank/DDBJ databases">
        <title>Methylomonas rivi sp. nov., Methylomonas rosea sp. nov., Methylomonas aureus sp. nov. and Methylomonas subterranea sp. nov., four novel methanotrophs isolated from a freshwater creek and the deep terrestrial subsurface.</title>
        <authorList>
            <person name="Abin C."/>
            <person name="Sankaranarayanan K."/>
            <person name="Garner C."/>
            <person name="Sindelar R."/>
            <person name="Kotary K."/>
            <person name="Garner R."/>
            <person name="Barclay S."/>
            <person name="Lawson P."/>
            <person name="Krumholz L."/>
        </authorList>
    </citation>
    <scope>NUCLEOTIDE SEQUENCE [LARGE SCALE GENOMIC DNA]</scope>
    <source>
        <strain evidence="2 3">WSC-6</strain>
    </source>
</reference>
<proteinExistence type="predicted"/>
<comment type="caution">
    <text evidence="2">The sequence shown here is derived from an EMBL/GenBank/DDBJ whole genome shotgun (WGS) entry which is preliminary data.</text>
</comment>
<dbReference type="PANTHER" id="PTHR43581">
    <property type="entry name" value="ATP/GTP PHOSPHATASE"/>
    <property type="match status" value="1"/>
</dbReference>
<sequence length="452" mass="51559">MIEPDTTLRIKSIKVTGLFGLYDHDVTLKEDRVTVIHGPNGVGKTVFLKLTNAFLRGSYHEIITVPFESFEIHFADNSIARIQVEREPNNSRKIHLIFKNSEGVATDKSTIDSEQLGPKRFSEQILDSLPFLVQMGPNEWLDRRTEEVIGSDDLVALVNEYAPKLAKKWVVREPKELREFRQRINVHLIEAQRLIRLTNVSGDWRYRPNRERPTTNTVQEYSRDLKRKLESTLATYAKHSQKLDQTFPQRLLQGIVDPLTIDQLKVELQQVEATRERLKKIGILDGGESTQDTYPLQISKLDGMQSGQLPVMSVYARDTKQKLAVLAELSERIEILLDVLNRKFTNKQVTISRESGIAIFGKDGNPIPITALSSGEQHELVLLYDLLFKVKPNTLVLIDEPELSLHISWQKGFMDDLLEIIRLAHFDVLIATHSPYIVGDHSDLLVILSSES</sequence>
<dbReference type="PANTHER" id="PTHR43581:SF2">
    <property type="entry name" value="EXCINUCLEASE ATPASE SUBUNIT"/>
    <property type="match status" value="1"/>
</dbReference>
<dbReference type="EMBL" id="JANIBK010000228">
    <property type="protein sequence ID" value="MCQ8130795.1"/>
    <property type="molecule type" value="Genomic_DNA"/>
</dbReference>
<evidence type="ECO:0000313" key="3">
    <source>
        <dbReference type="Proteomes" id="UP001524586"/>
    </source>
</evidence>
<dbReference type="Proteomes" id="UP001524586">
    <property type="component" value="Unassembled WGS sequence"/>
</dbReference>
<organism evidence="2 3">
    <name type="scientific">Methylomonas rivi</name>
    <dbReference type="NCBI Taxonomy" id="2952226"/>
    <lineage>
        <taxon>Bacteria</taxon>
        <taxon>Pseudomonadati</taxon>
        <taxon>Pseudomonadota</taxon>
        <taxon>Gammaproteobacteria</taxon>
        <taxon>Methylococcales</taxon>
        <taxon>Methylococcaceae</taxon>
        <taxon>Methylomonas</taxon>
    </lineage>
</organism>
<evidence type="ECO:0000259" key="1">
    <source>
        <dbReference type="Pfam" id="PF13175"/>
    </source>
</evidence>
<protein>
    <submittedName>
        <fullName evidence="2">AAA family ATPase</fullName>
    </submittedName>
</protein>
<dbReference type="InterPro" id="IPR027417">
    <property type="entry name" value="P-loop_NTPase"/>
</dbReference>
<dbReference type="RefSeq" id="WP_256617198.1">
    <property type="nucleotide sequence ID" value="NZ_JANIBK010000228.1"/>
</dbReference>
<dbReference type="Gene3D" id="3.40.50.300">
    <property type="entry name" value="P-loop containing nucleotide triphosphate hydrolases"/>
    <property type="match status" value="1"/>
</dbReference>
<keyword evidence="3" id="KW-1185">Reference proteome</keyword>